<keyword evidence="4 5" id="KW-0342">GTP-binding</keyword>
<dbReference type="SUPFAM" id="SSF53448">
    <property type="entry name" value="Nucleotide-diphospho-sugar transferases"/>
    <property type="match status" value="1"/>
</dbReference>
<keyword evidence="1 5" id="KW-0808">Transferase</keyword>
<dbReference type="GO" id="GO:0005525">
    <property type="term" value="F:GTP binding"/>
    <property type="evidence" value="ECO:0007669"/>
    <property type="project" value="UniProtKB-KW"/>
</dbReference>
<dbReference type="HAMAP" id="MF_02114">
    <property type="entry name" value="CofC"/>
    <property type="match status" value="1"/>
</dbReference>
<dbReference type="Pfam" id="PF01983">
    <property type="entry name" value="CofC"/>
    <property type="match status" value="1"/>
</dbReference>
<dbReference type="KEGG" id="mfv:Mfer_1039"/>
<dbReference type="EC" id="2.7.7.68" evidence="5"/>
<dbReference type="Gene3D" id="3.90.550.10">
    <property type="entry name" value="Spore Coat Polysaccharide Biosynthesis Protein SpsA, Chain A"/>
    <property type="match status" value="1"/>
</dbReference>
<reference evidence="6 7" key="1">
    <citation type="journal article" date="2010" name="Stand. Genomic Sci.">
        <title>Complete genome sequence of Methanothermus fervidus type strain (V24S).</title>
        <authorList>
            <person name="Anderson I."/>
            <person name="Djao O.D."/>
            <person name="Misra M."/>
            <person name="Chertkov O."/>
            <person name="Nolan M."/>
            <person name="Lucas S."/>
            <person name="Lapidus A."/>
            <person name="Del Rio T.G."/>
            <person name="Tice H."/>
            <person name="Cheng J.F."/>
            <person name="Tapia R."/>
            <person name="Han C."/>
            <person name="Goodwin L."/>
            <person name="Pitluck S."/>
            <person name="Liolios K."/>
            <person name="Ivanova N."/>
            <person name="Mavromatis K."/>
            <person name="Mikhailova N."/>
            <person name="Pati A."/>
            <person name="Brambilla E."/>
            <person name="Chen A."/>
            <person name="Palaniappan K."/>
            <person name="Land M."/>
            <person name="Hauser L."/>
            <person name="Chang Y.J."/>
            <person name="Jeffries C.D."/>
            <person name="Sikorski J."/>
            <person name="Spring S."/>
            <person name="Rohde M."/>
            <person name="Eichinger K."/>
            <person name="Huber H."/>
            <person name="Wirth R."/>
            <person name="Goker M."/>
            <person name="Detter J.C."/>
            <person name="Woyke T."/>
            <person name="Bristow J."/>
            <person name="Eisen J.A."/>
            <person name="Markowitz V."/>
            <person name="Hugenholtz P."/>
            <person name="Klenk H.P."/>
            <person name="Kyrpides N.C."/>
        </authorList>
    </citation>
    <scope>NUCLEOTIDE SEQUENCE [LARGE SCALE GENOMIC DNA]</scope>
    <source>
        <strain evidence="7">ATCC 43054 / DSM 2088 / JCM 10308 / V24 S</strain>
    </source>
</reference>
<dbReference type="GO" id="GO:0043814">
    <property type="term" value="F:phospholactate guanylyltransferase activity"/>
    <property type="evidence" value="ECO:0007669"/>
    <property type="project" value="UniProtKB-EC"/>
</dbReference>
<dbReference type="OrthoDB" id="11179at2157"/>
<organism evidence="6 7">
    <name type="scientific">Methanothermus fervidus (strain ATCC 43054 / DSM 2088 / JCM 10308 / V24 S)</name>
    <dbReference type="NCBI Taxonomy" id="523846"/>
    <lineage>
        <taxon>Archaea</taxon>
        <taxon>Methanobacteriati</taxon>
        <taxon>Methanobacteriota</taxon>
        <taxon>Methanomada group</taxon>
        <taxon>Methanobacteria</taxon>
        <taxon>Methanobacteriales</taxon>
        <taxon>Methanothermaceae</taxon>
        <taxon>Methanothermus</taxon>
    </lineage>
</organism>
<dbReference type="STRING" id="523846.Mfer_1039"/>
<accession>E3GW69</accession>
<evidence type="ECO:0000256" key="5">
    <source>
        <dbReference type="HAMAP-Rule" id="MF_02114"/>
    </source>
</evidence>
<comment type="function">
    <text evidence="5">Guanylyltransferase that catalyzes the activation of (2S)-2-phospholactate (2-PL) as (2S)-lactyl-2-diphospho-5'-guanosine, via the condensation of 2-PL with GTP. It is involved in the biosynthesis of coenzyme F420, a hydride carrier cofactor.</text>
</comment>
<comment type="subunit">
    <text evidence="5">Homodimer.</text>
</comment>
<proteinExistence type="inferred from homology"/>
<protein>
    <recommendedName>
        <fullName evidence="5">2-phospho-L-lactate guanylyltransferase</fullName>
        <shortName evidence="5">LP guanylyltransferase</shortName>
        <ecNumber evidence="5">2.7.7.68</ecNumber>
    </recommendedName>
</protein>
<name>E3GW69_METFV</name>
<dbReference type="PANTHER" id="PTHR40392:SF1">
    <property type="entry name" value="2-PHOSPHO-L-LACTATE GUANYLYLTRANSFERASE"/>
    <property type="match status" value="1"/>
</dbReference>
<evidence type="ECO:0000256" key="2">
    <source>
        <dbReference type="ARBA" id="ARBA00022695"/>
    </source>
</evidence>
<gene>
    <name evidence="5" type="primary">cofC</name>
    <name evidence="6" type="ordered locus">Mfer_1039</name>
</gene>
<dbReference type="UniPathway" id="UPA00071"/>
<keyword evidence="3 5" id="KW-0547">Nucleotide-binding</keyword>
<dbReference type="InterPro" id="IPR029044">
    <property type="entry name" value="Nucleotide-diphossugar_trans"/>
</dbReference>
<comment type="similarity">
    <text evidence="5">Belongs to the CofC family.</text>
</comment>
<dbReference type="AlphaFoldDB" id="E3GW69"/>
<evidence type="ECO:0000313" key="6">
    <source>
        <dbReference type="EMBL" id="ADP77834.1"/>
    </source>
</evidence>
<dbReference type="PANTHER" id="PTHR40392">
    <property type="entry name" value="2-PHOSPHO-L-LACTATE GUANYLYLTRANSFERASE"/>
    <property type="match status" value="1"/>
</dbReference>
<evidence type="ECO:0000313" key="7">
    <source>
        <dbReference type="Proteomes" id="UP000002315"/>
    </source>
</evidence>
<dbReference type="HOGENOM" id="CLU_076569_2_0_2"/>
<evidence type="ECO:0000256" key="4">
    <source>
        <dbReference type="ARBA" id="ARBA00023134"/>
    </source>
</evidence>
<evidence type="ECO:0000256" key="1">
    <source>
        <dbReference type="ARBA" id="ARBA00022679"/>
    </source>
</evidence>
<sequence>MRTCSMIPVSELPRAKTRLSTILSTAERENLLKAMIRDVTSALNNFVDEIVIVSSDENILEFGYEIGVEIFEESEIIELNGALEKAIDEYRDFDKVLIIPADVPLVLKCDIHTLINKGKEYDIVIAPSKGGGTNALLLEPKAIPLRFGELSFFKHIEEAKKRNLSFYVYDSFYLSVDVNTKEDLGEILLHGRGTSTYKYLKKLGFSVKPWHGNIRLKVEREKW</sequence>
<comment type="catalytic activity">
    <reaction evidence="5">
        <text>(2S)-2-phospholactate + GTP + H(+) = (2S)-lactyl-2-diphospho-5'-guanosine + diphosphate</text>
        <dbReference type="Rhea" id="RHEA:63424"/>
        <dbReference type="ChEBI" id="CHEBI:15378"/>
        <dbReference type="ChEBI" id="CHEBI:33019"/>
        <dbReference type="ChEBI" id="CHEBI:37565"/>
        <dbReference type="ChEBI" id="CHEBI:59435"/>
        <dbReference type="ChEBI" id="CHEBI:59906"/>
        <dbReference type="EC" id="2.7.7.68"/>
    </reaction>
</comment>
<dbReference type="GO" id="GO:0052645">
    <property type="term" value="P:F420-0 metabolic process"/>
    <property type="evidence" value="ECO:0007669"/>
    <property type="project" value="UniProtKB-UniRule"/>
</dbReference>
<comment type="pathway">
    <text evidence="5">Cofactor biosynthesis; coenzyme F420 biosynthesis.</text>
</comment>
<dbReference type="Proteomes" id="UP000002315">
    <property type="component" value="Chromosome"/>
</dbReference>
<keyword evidence="2 5" id="KW-0548">Nucleotidyltransferase</keyword>
<evidence type="ECO:0000256" key="3">
    <source>
        <dbReference type="ARBA" id="ARBA00022741"/>
    </source>
</evidence>
<dbReference type="Gene3D" id="6.10.140.50">
    <property type="match status" value="1"/>
</dbReference>
<dbReference type="InterPro" id="IPR002835">
    <property type="entry name" value="CofC"/>
</dbReference>
<keyword evidence="7" id="KW-1185">Reference proteome</keyword>
<dbReference type="EMBL" id="CP002278">
    <property type="protein sequence ID" value="ADP77834.1"/>
    <property type="molecule type" value="Genomic_DNA"/>
</dbReference>
<dbReference type="NCBIfam" id="TIGR03552">
    <property type="entry name" value="F420_cofC"/>
    <property type="match status" value="1"/>
</dbReference>